<keyword evidence="1" id="KW-0436">Ligase</keyword>
<dbReference type="InterPro" id="IPR052032">
    <property type="entry name" value="ATP-dep_AA_Ligase"/>
</dbReference>
<reference evidence="6 7" key="1">
    <citation type="submission" date="2021-02" db="EMBL/GenBank/DDBJ databases">
        <title>Lysobacter arenosi sp. nov., isolated from soil of gangwondo yeongwol, south Korea.</title>
        <authorList>
            <person name="Kim K.R."/>
            <person name="Kim K.H."/>
            <person name="Jeon C.O."/>
        </authorList>
    </citation>
    <scope>NUCLEOTIDE SEQUENCE [LARGE SCALE GENOMIC DNA]</scope>
    <source>
        <strain evidence="6 7">R7</strain>
    </source>
</reference>
<dbReference type="Gene3D" id="3.40.50.20">
    <property type="match status" value="1"/>
</dbReference>
<dbReference type="SUPFAM" id="SSF56059">
    <property type="entry name" value="Glutathione synthetase ATP-binding domain-like"/>
    <property type="match status" value="1"/>
</dbReference>
<dbReference type="Proteomes" id="UP000663400">
    <property type="component" value="Chromosome"/>
</dbReference>
<dbReference type="RefSeq" id="WP_200608215.1">
    <property type="nucleotide sequence ID" value="NZ_CP071517.1"/>
</dbReference>
<accession>A0ABX7R8D3</accession>
<dbReference type="PANTHER" id="PTHR43585">
    <property type="entry name" value="FUMIPYRROLE BIOSYNTHESIS PROTEIN C"/>
    <property type="match status" value="1"/>
</dbReference>
<evidence type="ECO:0000256" key="4">
    <source>
        <dbReference type="PROSITE-ProRule" id="PRU00409"/>
    </source>
</evidence>
<dbReference type="InterPro" id="IPR011761">
    <property type="entry name" value="ATP-grasp"/>
</dbReference>
<proteinExistence type="predicted"/>
<dbReference type="EMBL" id="CP071517">
    <property type="protein sequence ID" value="QSX74377.1"/>
    <property type="molecule type" value="Genomic_DNA"/>
</dbReference>
<name>A0ABX7R8D3_9GAMM</name>
<evidence type="ECO:0000259" key="5">
    <source>
        <dbReference type="PROSITE" id="PS50975"/>
    </source>
</evidence>
<evidence type="ECO:0000313" key="7">
    <source>
        <dbReference type="Proteomes" id="UP000663400"/>
    </source>
</evidence>
<evidence type="ECO:0000256" key="3">
    <source>
        <dbReference type="ARBA" id="ARBA00022840"/>
    </source>
</evidence>
<dbReference type="PROSITE" id="PS50975">
    <property type="entry name" value="ATP_GRASP"/>
    <property type="match status" value="1"/>
</dbReference>
<feature type="domain" description="ATP-grasp" evidence="5">
    <location>
        <begin position="114"/>
        <end position="286"/>
    </location>
</feature>
<evidence type="ECO:0000256" key="2">
    <source>
        <dbReference type="ARBA" id="ARBA00022741"/>
    </source>
</evidence>
<sequence length="322" mass="34573">MRVLITGAGGPSAVSVWKSLAGEHELLLADMDPDSPGLYLVPSSNRFLIPGGEDPALVPALLELCRTQSVEVLISTVDAELAPLAEAEAAFAAIGTRVPLSPAPVLRRCRDKWALLSHLSGNPATPSCVALTADTLATITQFPCFAKPRAGSGSRGIAMIRSSEDLAALPQDGSYLVQELLPGPEFSVDVYVSRNGELVAAVPRERIRTDSGIAITARTVHMPELMESAAAIALAVGVRYVANVQFKQASDGRFKLLEINPRFPGSLPLTVAAGVDMPRLLMDDLQGRPLPPGPMPFKEILMVRYWTEKYLDPAEWQALCRR</sequence>
<evidence type="ECO:0000313" key="6">
    <source>
        <dbReference type="EMBL" id="QSX74377.1"/>
    </source>
</evidence>
<dbReference type="Pfam" id="PF15632">
    <property type="entry name" value="ATPgrasp_Ter"/>
    <property type="match status" value="1"/>
</dbReference>
<dbReference type="InterPro" id="IPR048764">
    <property type="entry name" value="PylC_N"/>
</dbReference>
<dbReference type="Gene3D" id="3.30.470.20">
    <property type="entry name" value="ATP-grasp fold, B domain"/>
    <property type="match status" value="1"/>
</dbReference>
<gene>
    <name evidence="6" type="ORF">HIV01_014455</name>
</gene>
<keyword evidence="3 4" id="KW-0067">ATP-binding</keyword>
<dbReference type="Pfam" id="PF21360">
    <property type="entry name" value="PylC-like_N"/>
    <property type="match status" value="1"/>
</dbReference>
<organism evidence="6 7">
    <name type="scientific">Lysobacter arenosi</name>
    <dbReference type="NCBI Taxonomy" id="2795387"/>
    <lineage>
        <taxon>Bacteria</taxon>
        <taxon>Pseudomonadati</taxon>
        <taxon>Pseudomonadota</taxon>
        <taxon>Gammaproteobacteria</taxon>
        <taxon>Lysobacterales</taxon>
        <taxon>Lysobacteraceae</taxon>
        <taxon>Lysobacter</taxon>
    </lineage>
</organism>
<keyword evidence="2 4" id="KW-0547">Nucleotide-binding</keyword>
<evidence type="ECO:0000256" key="1">
    <source>
        <dbReference type="ARBA" id="ARBA00022598"/>
    </source>
</evidence>
<protein>
    <submittedName>
        <fullName evidence="6">ATP-grasp domain-containing protein</fullName>
    </submittedName>
</protein>
<dbReference type="PANTHER" id="PTHR43585:SF2">
    <property type="entry name" value="ATP-GRASP ENZYME FSQD"/>
    <property type="match status" value="1"/>
</dbReference>
<keyword evidence="7" id="KW-1185">Reference proteome</keyword>